<dbReference type="Proteomes" id="UP000176902">
    <property type="component" value="Unassembled WGS sequence"/>
</dbReference>
<dbReference type="AlphaFoldDB" id="A0A1F5JVD2"/>
<evidence type="ECO:0000313" key="2">
    <source>
        <dbReference type="Proteomes" id="UP000176902"/>
    </source>
</evidence>
<organism evidence="1 2">
    <name type="scientific">Candidatus Daviesbacteria bacterium RIFCSPHIGHO2_02_FULL_36_13</name>
    <dbReference type="NCBI Taxonomy" id="1797768"/>
    <lineage>
        <taxon>Bacteria</taxon>
        <taxon>Candidatus Daviesiibacteriota</taxon>
    </lineage>
</organism>
<sequence length="154" mass="17517">MGQDVIRLLPHNFTDLSDSSRFSQIRNAIHLSLAEYLSSYYISPKMLNSYFVKFAPVPVDGPARFAVHINVWGKDILSGEVAEGQIYRYDDQDYSIRIRGGKTIVAVEPIIKPQLRVEVELPAHIEAPRIVDYMNIEQNVGWEEALDLVTVSIR</sequence>
<name>A0A1F5JVD2_9BACT</name>
<reference evidence="1 2" key="1">
    <citation type="journal article" date="2016" name="Nat. Commun.">
        <title>Thousands of microbial genomes shed light on interconnected biogeochemical processes in an aquifer system.</title>
        <authorList>
            <person name="Anantharaman K."/>
            <person name="Brown C.T."/>
            <person name="Hug L.A."/>
            <person name="Sharon I."/>
            <person name="Castelle C.J."/>
            <person name="Probst A.J."/>
            <person name="Thomas B.C."/>
            <person name="Singh A."/>
            <person name="Wilkins M.J."/>
            <person name="Karaoz U."/>
            <person name="Brodie E.L."/>
            <person name="Williams K.H."/>
            <person name="Hubbard S.S."/>
            <person name="Banfield J.F."/>
        </authorList>
    </citation>
    <scope>NUCLEOTIDE SEQUENCE [LARGE SCALE GENOMIC DNA]</scope>
</reference>
<comment type="caution">
    <text evidence="1">The sequence shown here is derived from an EMBL/GenBank/DDBJ whole genome shotgun (WGS) entry which is preliminary data.</text>
</comment>
<proteinExistence type="predicted"/>
<gene>
    <name evidence="1" type="ORF">A3C59_02105</name>
</gene>
<dbReference type="EMBL" id="MFCV01000024">
    <property type="protein sequence ID" value="OGE32592.1"/>
    <property type="molecule type" value="Genomic_DNA"/>
</dbReference>
<accession>A0A1F5JVD2</accession>
<protein>
    <submittedName>
        <fullName evidence="1">Uncharacterized protein</fullName>
    </submittedName>
</protein>
<evidence type="ECO:0000313" key="1">
    <source>
        <dbReference type="EMBL" id="OGE32592.1"/>
    </source>
</evidence>